<dbReference type="PROSITE" id="PS51352">
    <property type="entry name" value="THIOREDOXIN_2"/>
    <property type="match status" value="1"/>
</dbReference>
<keyword evidence="2 7" id="KW-0575">Peroxidase</keyword>
<dbReference type="GO" id="GO:0005739">
    <property type="term" value="C:mitochondrion"/>
    <property type="evidence" value="ECO:0007669"/>
    <property type="project" value="TreeGrafter"/>
</dbReference>
<comment type="caution">
    <text evidence="9">The sequence shown here is derived from an EMBL/GenBank/DDBJ whole genome shotgun (WGS) entry which is preliminary data.</text>
</comment>
<evidence type="ECO:0000256" key="3">
    <source>
        <dbReference type="ARBA" id="ARBA00022862"/>
    </source>
</evidence>
<dbReference type="GO" id="GO:0034599">
    <property type="term" value="P:cellular response to oxidative stress"/>
    <property type="evidence" value="ECO:0007669"/>
    <property type="project" value="InterPro"/>
</dbReference>
<name>A0A9W8UCP8_9HYPO</name>
<dbReference type="GO" id="GO:0005777">
    <property type="term" value="C:peroxisome"/>
    <property type="evidence" value="ECO:0007669"/>
    <property type="project" value="TreeGrafter"/>
</dbReference>
<dbReference type="GO" id="GO:0042744">
    <property type="term" value="P:hydrogen peroxide catabolic process"/>
    <property type="evidence" value="ECO:0007669"/>
    <property type="project" value="TreeGrafter"/>
</dbReference>
<dbReference type="Proteomes" id="UP001152130">
    <property type="component" value="Unassembled WGS sequence"/>
</dbReference>
<evidence type="ECO:0000256" key="1">
    <source>
        <dbReference type="ARBA" id="ARBA00010505"/>
    </source>
</evidence>
<feature type="active site" description="Cysteine sulfenic acid (-SOH) intermediate" evidence="6">
    <location>
        <position position="61"/>
    </location>
</feature>
<evidence type="ECO:0000256" key="5">
    <source>
        <dbReference type="ARBA" id="ARBA00023284"/>
    </source>
</evidence>
<dbReference type="InterPro" id="IPR037944">
    <property type="entry name" value="PRX5-like"/>
</dbReference>
<organism evidence="9 10">
    <name type="scientific">Fusarium irregulare</name>
    <dbReference type="NCBI Taxonomy" id="2494466"/>
    <lineage>
        <taxon>Eukaryota</taxon>
        <taxon>Fungi</taxon>
        <taxon>Dikarya</taxon>
        <taxon>Ascomycota</taxon>
        <taxon>Pezizomycotina</taxon>
        <taxon>Sordariomycetes</taxon>
        <taxon>Hypocreomycetidae</taxon>
        <taxon>Hypocreales</taxon>
        <taxon>Nectriaceae</taxon>
        <taxon>Fusarium</taxon>
        <taxon>Fusarium incarnatum-equiseti species complex</taxon>
    </lineage>
</organism>
<evidence type="ECO:0000313" key="9">
    <source>
        <dbReference type="EMBL" id="KAJ4018248.1"/>
    </source>
</evidence>
<dbReference type="EC" id="1.11.1.24" evidence="9"/>
<dbReference type="InterPro" id="IPR013740">
    <property type="entry name" value="Redoxin"/>
</dbReference>
<feature type="domain" description="Thioredoxin" evidence="8">
    <location>
        <begin position="4"/>
        <end position="174"/>
    </location>
</feature>
<evidence type="ECO:0000256" key="7">
    <source>
        <dbReference type="RuleBase" id="RU366011"/>
    </source>
</evidence>
<gene>
    <name evidence="9" type="primary">AHP1</name>
    <name evidence="9" type="ORF">NW766_004327</name>
</gene>
<evidence type="ECO:0000256" key="2">
    <source>
        <dbReference type="ARBA" id="ARBA00022559"/>
    </source>
</evidence>
<dbReference type="Gene3D" id="3.40.30.10">
    <property type="entry name" value="Glutaredoxin"/>
    <property type="match status" value="1"/>
</dbReference>
<keyword evidence="5 7" id="KW-0676">Redox-active center</keyword>
<dbReference type="PANTHER" id="PTHR10430">
    <property type="entry name" value="PEROXIREDOXIN"/>
    <property type="match status" value="1"/>
</dbReference>
<accession>A0A9W8UCP8</accession>
<keyword evidence="10" id="KW-1185">Reference proteome</keyword>
<comment type="similarity">
    <text evidence="1 7">Belongs to the peroxiredoxin family. Prx5 subfamily.</text>
</comment>
<dbReference type="Pfam" id="PF08534">
    <property type="entry name" value="Redoxin"/>
    <property type="match status" value="1"/>
</dbReference>
<evidence type="ECO:0000256" key="4">
    <source>
        <dbReference type="ARBA" id="ARBA00023002"/>
    </source>
</evidence>
<dbReference type="CDD" id="cd03013">
    <property type="entry name" value="PRX5_like"/>
    <property type="match status" value="1"/>
</dbReference>
<protein>
    <submittedName>
        <fullName evidence="9">Peroxiredoxin type-2</fullName>
        <ecNumber evidence="9">1.11.1.24</ecNumber>
    </submittedName>
</protein>
<reference evidence="9" key="1">
    <citation type="submission" date="2022-10" db="EMBL/GenBank/DDBJ databases">
        <title>Fusarium specimens isolated from Avocado Roots.</title>
        <authorList>
            <person name="Stajich J."/>
            <person name="Roper C."/>
            <person name="Heimlech-Rivalta G."/>
        </authorList>
    </citation>
    <scope>NUCLEOTIDE SEQUENCE</scope>
    <source>
        <strain evidence="9">CF00143</strain>
    </source>
</reference>
<dbReference type="GO" id="GO:0008379">
    <property type="term" value="F:thioredoxin peroxidase activity"/>
    <property type="evidence" value="ECO:0007669"/>
    <property type="project" value="InterPro"/>
</dbReference>
<keyword evidence="3 7" id="KW-0049">Antioxidant</keyword>
<dbReference type="AlphaFoldDB" id="A0A9W8UCP8"/>
<dbReference type="SUPFAM" id="SSF52833">
    <property type="entry name" value="Thioredoxin-like"/>
    <property type="match status" value="1"/>
</dbReference>
<keyword evidence="4 7" id="KW-0560">Oxidoreductase</keyword>
<dbReference type="InterPro" id="IPR013766">
    <property type="entry name" value="Thioredoxin_domain"/>
</dbReference>
<dbReference type="OrthoDB" id="195498at2759"/>
<comment type="function">
    <text evidence="7">Thiol-specific peroxidase that catalyzes the reduction of hydrogen peroxide and organic hydroperoxides to water and alcohols, respectively. Plays a role in cell protection against oxidative stress by detoxifying peroxides.</text>
</comment>
<dbReference type="PANTHER" id="PTHR10430:SF16">
    <property type="entry name" value="PEROXIREDOXIN-5, MITOCHONDRIAL"/>
    <property type="match status" value="1"/>
</dbReference>
<sequence length="174" mass="18640">MSGIKAGDDFPQGVFFSYVQPSPEIAEFSTCGAPTNYNASEEFKNKKVVLVSVPGAFTPTCSGSHVPSYVENIDKIKAKGVDQVIVIAVNDPFVMHGWAKANGITDDRIASSGIFLLFMSDHNAKFSSSIGWNLGERTGRFALIVDHGKVVYASKDDDPKSIEQSGALGVLAHL</sequence>
<dbReference type="GO" id="GO:0045454">
    <property type="term" value="P:cell redox homeostasis"/>
    <property type="evidence" value="ECO:0007669"/>
    <property type="project" value="TreeGrafter"/>
</dbReference>
<evidence type="ECO:0000313" key="10">
    <source>
        <dbReference type="Proteomes" id="UP001152130"/>
    </source>
</evidence>
<dbReference type="InterPro" id="IPR036249">
    <property type="entry name" value="Thioredoxin-like_sf"/>
</dbReference>
<dbReference type="EMBL" id="JAPDHF010000005">
    <property type="protein sequence ID" value="KAJ4018248.1"/>
    <property type="molecule type" value="Genomic_DNA"/>
</dbReference>
<evidence type="ECO:0000259" key="8">
    <source>
        <dbReference type="PROSITE" id="PS51352"/>
    </source>
</evidence>
<proteinExistence type="inferred from homology"/>
<evidence type="ECO:0000256" key="6">
    <source>
        <dbReference type="PIRSR" id="PIRSR637944-1"/>
    </source>
</evidence>